<accession>A0A382SJ65</accession>
<organism evidence="1">
    <name type="scientific">marine metagenome</name>
    <dbReference type="NCBI Taxonomy" id="408172"/>
    <lineage>
        <taxon>unclassified sequences</taxon>
        <taxon>metagenomes</taxon>
        <taxon>ecological metagenomes</taxon>
    </lineage>
</organism>
<evidence type="ECO:0000313" key="1">
    <source>
        <dbReference type="EMBL" id="SVD09515.1"/>
    </source>
</evidence>
<dbReference type="AlphaFoldDB" id="A0A382SJ65"/>
<feature type="non-terminal residue" evidence="1">
    <location>
        <position position="1"/>
    </location>
</feature>
<gene>
    <name evidence="1" type="ORF">METZ01_LOCUS362369</name>
</gene>
<reference evidence="1" key="1">
    <citation type="submission" date="2018-05" db="EMBL/GenBank/DDBJ databases">
        <authorList>
            <person name="Lanie J.A."/>
            <person name="Ng W.-L."/>
            <person name="Kazmierczak K.M."/>
            <person name="Andrzejewski T.M."/>
            <person name="Davidsen T.M."/>
            <person name="Wayne K.J."/>
            <person name="Tettelin H."/>
            <person name="Glass J.I."/>
            <person name="Rusch D."/>
            <person name="Podicherti R."/>
            <person name="Tsui H.-C.T."/>
            <person name="Winkler M.E."/>
        </authorList>
    </citation>
    <scope>NUCLEOTIDE SEQUENCE</scope>
</reference>
<name>A0A382SJ65_9ZZZZ</name>
<protein>
    <submittedName>
        <fullName evidence="1">Uncharacterized protein</fullName>
    </submittedName>
</protein>
<sequence>VIGGRAARGVVDTPTPGKGCCGRATRVDGQHDHVCWFCAHWYHGRRLCAPELCLCALKIVTVQRQTVTCPPFATSAIP</sequence>
<dbReference type="EMBL" id="UINC01129253">
    <property type="protein sequence ID" value="SVD09515.1"/>
    <property type="molecule type" value="Genomic_DNA"/>
</dbReference>
<proteinExistence type="predicted"/>